<feature type="signal peptide" evidence="1">
    <location>
        <begin position="1"/>
        <end position="20"/>
    </location>
</feature>
<proteinExistence type="predicted"/>
<gene>
    <name evidence="2" type="ordered locus">midi_00004</name>
</gene>
<evidence type="ECO:0000313" key="3">
    <source>
        <dbReference type="Proteomes" id="UP000006639"/>
    </source>
</evidence>
<keyword evidence="1" id="KW-0732">Signal</keyword>
<dbReference type="HOGENOM" id="CLU_125463_2_1_5"/>
<dbReference type="STRING" id="696127.midi_00004"/>
<keyword evidence="3" id="KW-1185">Reference proteome</keyword>
<organism evidence="2 3">
    <name type="scientific">Midichloria mitochondrii (strain IricVA)</name>
    <dbReference type="NCBI Taxonomy" id="696127"/>
    <lineage>
        <taxon>Bacteria</taxon>
        <taxon>Pseudomonadati</taxon>
        <taxon>Pseudomonadota</taxon>
        <taxon>Alphaproteobacteria</taxon>
        <taxon>Rickettsiales</taxon>
        <taxon>Candidatus Midichloriaceae</taxon>
        <taxon>Candidatus Midichloria</taxon>
    </lineage>
</organism>
<dbReference type="AlphaFoldDB" id="F7XUI1"/>
<dbReference type="KEGG" id="mmn:midi_00004"/>
<dbReference type="Proteomes" id="UP000006639">
    <property type="component" value="Chromosome"/>
</dbReference>
<name>F7XUI1_MIDMI</name>
<evidence type="ECO:0000313" key="2">
    <source>
        <dbReference type="EMBL" id="AEI88330.1"/>
    </source>
</evidence>
<dbReference type="EMBL" id="CP002130">
    <property type="protein sequence ID" value="AEI88330.1"/>
    <property type="molecule type" value="Genomic_DNA"/>
</dbReference>
<reference evidence="2 3" key="1">
    <citation type="journal article" date="2011" name="Mol. Biol. Evol.">
        <title>Phylogenomic evidence for the presence of a flagellum and cbb3 oxidase in the free-living mitochondrial ancestor.</title>
        <authorList>
            <person name="Sassera D."/>
            <person name="Lo N."/>
            <person name="Epis S."/>
            <person name="D'Auria G."/>
            <person name="Montagna M."/>
            <person name="Comandatore F."/>
            <person name="Horner D."/>
            <person name="Pereto J."/>
            <person name="Luciano A.M."/>
            <person name="Franciosi F."/>
            <person name="Ferri E."/>
            <person name="Crotti E."/>
            <person name="Bazzocchi C."/>
            <person name="Daffonchio D."/>
            <person name="Sacchi L."/>
            <person name="Moya A."/>
            <person name="Latorre A."/>
            <person name="Bandi C."/>
        </authorList>
    </citation>
    <scope>NUCLEOTIDE SEQUENCE [LARGE SCALE GENOMIC DNA]</scope>
    <source>
        <strain evidence="2 3">IricVA</strain>
    </source>
</reference>
<sequence length="140" mass="15295">MKLFIILFLATLLNANALHAVTFEELTEQLNYLSIKDMVLSKNIANANTPNYLPKKVEKPIDTSGLSLDLTNNLHIPFESATAISLSEAEVLELKPNGNGVTVEAELAKKSENSLELKELANLFHKSKSMLQTALSGGNK</sequence>
<accession>F7XUI1</accession>
<feature type="chain" id="PRO_5003365158" evidence="1">
    <location>
        <begin position="21"/>
        <end position="140"/>
    </location>
</feature>
<protein>
    <submittedName>
        <fullName evidence="2">Uncharacterized protein</fullName>
    </submittedName>
</protein>
<evidence type="ECO:0000256" key="1">
    <source>
        <dbReference type="SAM" id="SignalP"/>
    </source>
</evidence>